<proteinExistence type="predicted"/>
<dbReference type="RefSeq" id="WP_090146116.1">
    <property type="nucleotide sequence ID" value="NZ_FNAN01000001.1"/>
</dbReference>
<dbReference type="InterPro" id="IPR010982">
    <property type="entry name" value="Lambda_DNA-bd_dom_sf"/>
</dbReference>
<dbReference type="Pfam" id="PF00356">
    <property type="entry name" value="LacI"/>
    <property type="match status" value="1"/>
</dbReference>
<dbReference type="CDD" id="cd06307">
    <property type="entry name" value="PBP1_sugar_binding"/>
    <property type="match status" value="1"/>
</dbReference>
<dbReference type="AlphaFoldDB" id="A0A1G6VYU2"/>
<evidence type="ECO:0000256" key="2">
    <source>
        <dbReference type="ARBA" id="ARBA00023125"/>
    </source>
</evidence>
<dbReference type="Gene3D" id="1.10.260.40">
    <property type="entry name" value="lambda repressor-like DNA-binding domains"/>
    <property type="match status" value="1"/>
</dbReference>
<dbReference type="PROSITE" id="PS50932">
    <property type="entry name" value="HTH_LACI_2"/>
    <property type="match status" value="1"/>
</dbReference>
<dbReference type="SUPFAM" id="SSF53822">
    <property type="entry name" value="Periplasmic binding protein-like I"/>
    <property type="match status" value="1"/>
</dbReference>
<dbReference type="InterPro" id="IPR028082">
    <property type="entry name" value="Peripla_BP_I"/>
</dbReference>
<evidence type="ECO:0000256" key="3">
    <source>
        <dbReference type="ARBA" id="ARBA00023163"/>
    </source>
</evidence>
<evidence type="ECO:0000256" key="1">
    <source>
        <dbReference type="ARBA" id="ARBA00023015"/>
    </source>
</evidence>
<keyword evidence="6" id="KW-1185">Reference proteome</keyword>
<dbReference type="CDD" id="cd01392">
    <property type="entry name" value="HTH_LacI"/>
    <property type="match status" value="1"/>
</dbReference>
<dbReference type="PROSITE" id="PS00356">
    <property type="entry name" value="HTH_LACI_1"/>
    <property type="match status" value="1"/>
</dbReference>
<reference evidence="6" key="1">
    <citation type="submission" date="2016-10" db="EMBL/GenBank/DDBJ databases">
        <authorList>
            <person name="Varghese N."/>
            <person name="Submissions S."/>
        </authorList>
    </citation>
    <scope>NUCLEOTIDE SEQUENCE [LARGE SCALE GENOMIC DNA]</scope>
    <source>
        <strain evidence="6">DSM 25329</strain>
    </source>
</reference>
<dbReference type="SMART" id="SM00354">
    <property type="entry name" value="HTH_LACI"/>
    <property type="match status" value="1"/>
</dbReference>
<feature type="domain" description="HTH lacI-type" evidence="4">
    <location>
        <begin position="11"/>
        <end position="62"/>
    </location>
</feature>
<dbReference type="GO" id="GO:0000976">
    <property type="term" value="F:transcription cis-regulatory region binding"/>
    <property type="evidence" value="ECO:0007669"/>
    <property type="project" value="TreeGrafter"/>
</dbReference>
<dbReference type="STRING" id="659014.SAMN04487996_101377"/>
<dbReference type="EMBL" id="FNAN01000001">
    <property type="protein sequence ID" value="SDD58613.1"/>
    <property type="molecule type" value="Genomic_DNA"/>
</dbReference>
<keyword evidence="3" id="KW-0804">Transcription</keyword>
<dbReference type="OrthoDB" id="628703at2"/>
<dbReference type="Gene3D" id="3.40.50.2300">
    <property type="match status" value="2"/>
</dbReference>
<dbReference type="PANTHER" id="PTHR30146:SF144">
    <property type="entry name" value="LACI-FAMILY TRANSCRIPTION REGULATOR"/>
    <property type="match status" value="1"/>
</dbReference>
<gene>
    <name evidence="5" type="ORF">SAMN04487996_101377</name>
</gene>
<evidence type="ECO:0000313" key="6">
    <source>
        <dbReference type="Proteomes" id="UP000198748"/>
    </source>
</evidence>
<evidence type="ECO:0000259" key="4">
    <source>
        <dbReference type="PROSITE" id="PS50932"/>
    </source>
</evidence>
<accession>A0A1G6VYU2</accession>
<dbReference type="InterPro" id="IPR000843">
    <property type="entry name" value="HTH_LacI"/>
</dbReference>
<dbReference type="SUPFAM" id="SSF47413">
    <property type="entry name" value="lambda repressor-like DNA-binding domains"/>
    <property type="match status" value="1"/>
</dbReference>
<dbReference type="PANTHER" id="PTHR30146">
    <property type="entry name" value="LACI-RELATED TRANSCRIPTIONAL REPRESSOR"/>
    <property type="match status" value="1"/>
</dbReference>
<dbReference type="GO" id="GO:0003700">
    <property type="term" value="F:DNA-binding transcription factor activity"/>
    <property type="evidence" value="ECO:0007669"/>
    <property type="project" value="TreeGrafter"/>
</dbReference>
<dbReference type="InterPro" id="IPR025997">
    <property type="entry name" value="SBP_2_dom"/>
</dbReference>
<evidence type="ECO:0000313" key="5">
    <source>
        <dbReference type="EMBL" id="SDD58613.1"/>
    </source>
</evidence>
<keyword evidence="2" id="KW-0238">DNA-binding</keyword>
<name>A0A1G6VYU2_9BACT</name>
<dbReference type="Proteomes" id="UP000198748">
    <property type="component" value="Unassembled WGS sequence"/>
</dbReference>
<dbReference type="Pfam" id="PF13407">
    <property type="entry name" value="Peripla_BP_4"/>
    <property type="match status" value="1"/>
</dbReference>
<organism evidence="5 6">
    <name type="scientific">Dyadobacter soli</name>
    <dbReference type="NCBI Taxonomy" id="659014"/>
    <lineage>
        <taxon>Bacteria</taxon>
        <taxon>Pseudomonadati</taxon>
        <taxon>Bacteroidota</taxon>
        <taxon>Cytophagia</taxon>
        <taxon>Cytophagales</taxon>
        <taxon>Spirosomataceae</taxon>
        <taxon>Dyadobacter</taxon>
    </lineage>
</organism>
<keyword evidence="1" id="KW-0805">Transcription regulation</keyword>
<protein>
    <submittedName>
        <fullName evidence="5">Transcriptional regulator, LacI family</fullName>
    </submittedName>
</protein>
<sequence>MEKENELFGVKEIARRANVSTATVDRVLHNRTGVSEKTKAKINAIIKEMDYQPNILASRLASRKIISLAALLPDVSEETDFWAAPLNGIRRAEAEMRQYGVQVQVFLFDLNDKDSFAEQLKHILDGGFHGILVSPSFIEETRKFATECARRKIPYVFIDSDIPDLHSLSYIGPHLRKSGYVGAKLLTYRLEAEKKVLIINISKEIDNYNYLEIEDGFRAYFNDNNQQNEIVRIDIRETDYQSVARHLTYVFHLNKDIGAAFVTNSRVHTVASFLKNSHRTHVSLIGYDFVKENVGYLESNVIDFLICHRPDDQGYRGMMALYQTLVVNAPVTKQNYMPIDIVTKENYEFYQN</sequence>